<dbReference type="Proteomes" id="UP000647836">
    <property type="component" value="Unassembled WGS sequence"/>
</dbReference>
<dbReference type="RefSeq" id="WP_194045037.1">
    <property type="nucleotide sequence ID" value="NZ_JADEXF010000488.1"/>
</dbReference>
<reference evidence="1 2" key="1">
    <citation type="submission" date="2020-10" db="EMBL/GenBank/DDBJ databases">
        <authorList>
            <person name="Castelo-Branco R."/>
            <person name="Eusebio N."/>
            <person name="Adriana R."/>
            <person name="Vieira A."/>
            <person name="Brugerolle De Fraissinette N."/>
            <person name="Rezende De Castro R."/>
            <person name="Schneider M.P."/>
            <person name="Vasconcelos V."/>
            <person name="Leao P.N."/>
        </authorList>
    </citation>
    <scope>NUCLEOTIDE SEQUENCE [LARGE SCALE GENOMIC DNA]</scope>
    <source>
        <strain evidence="1 2">LEGE 07299</strain>
    </source>
</reference>
<sequence length="60" mass="6936">MNSFIRFLFRFLPDSFIEEVNAASLDELDNRGLIIWADDVDSGAVIWAEEMDKDNNELLN</sequence>
<organism evidence="1 2">
    <name type="scientific">Nostoc cf. edaphicum LEGE 07299</name>
    <dbReference type="NCBI Taxonomy" id="2777974"/>
    <lineage>
        <taxon>Bacteria</taxon>
        <taxon>Bacillati</taxon>
        <taxon>Cyanobacteriota</taxon>
        <taxon>Cyanophyceae</taxon>
        <taxon>Nostocales</taxon>
        <taxon>Nostocaceae</taxon>
        <taxon>Nostoc</taxon>
    </lineage>
</organism>
<keyword evidence="2" id="KW-1185">Reference proteome</keyword>
<comment type="caution">
    <text evidence="1">The sequence shown here is derived from an EMBL/GenBank/DDBJ whole genome shotgun (WGS) entry which is preliminary data.</text>
</comment>
<gene>
    <name evidence="1" type="ORF">IQ229_15370</name>
</gene>
<evidence type="ECO:0000313" key="1">
    <source>
        <dbReference type="EMBL" id="MBE9106262.1"/>
    </source>
</evidence>
<name>A0ABR9U2F2_9NOSO</name>
<evidence type="ECO:0000313" key="2">
    <source>
        <dbReference type="Proteomes" id="UP000647836"/>
    </source>
</evidence>
<protein>
    <submittedName>
        <fullName evidence="1">Uncharacterized protein</fullName>
    </submittedName>
</protein>
<proteinExistence type="predicted"/>
<dbReference type="EMBL" id="JADEXF010000488">
    <property type="protein sequence ID" value="MBE9106262.1"/>
    <property type="molecule type" value="Genomic_DNA"/>
</dbReference>
<accession>A0ABR9U2F2</accession>